<dbReference type="CDD" id="cd20304">
    <property type="entry name" value="cupin_OxDC_N"/>
    <property type="match status" value="1"/>
</dbReference>
<keyword evidence="3" id="KW-0464">Manganese</keyword>
<feature type="binding site" evidence="3">
    <location>
        <position position="205"/>
    </location>
    <ligand>
        <name>Mn(2+)</name>
        <dbReference type="ChEBI" id="CHEBI:29035"/>
        <label>1</label>
    </ligand>
</feature>
<dbReference type="CDD" id="cd20305">
    <property type="entry name" value="cupin_OxDC_C"/>
    <property type="match status" value="1"/>
</dbReference>
<evidence type="ECO:0000256" key="5">
    <source>
        <dbReference type="SAM" id="SignalP"/>
    </source>
</evidence>
<evidence type="ECO:0000313" key="8">
    <source>
        <dbReference type="Proteomes" id="UP000184267"/>
    </source>
</evidence>
<gene>
    <name evidence="7" type="ORF">TRAPUB_14360</name>
</gene>
<dbReference type="EMBL" id="MNAD01000088">
    <property type="protein sequence ID" value="OJT15892.1"/>
    <property type="molecule type" value="Genomic_DNA"/>
</dbReference>
<feature type="binding site" evidence="3">
    <location>
        <position position="347"/>
    </location>
    <ligand>
        <name>Mn(2+)</name>
        <dbReference type="ChEBI" id="CHEBI:29035"/>
        <label>2</label>
    </ligand>
</feature>
<dbReference type="InterPro" id="IPR017774">
    <property type="entry name" value="Bicupin_oxalate_deCO2ase/Oxase"/>
</dbReference>
<evidence type="ECO:0000256" key="4">
    <source>
        <dbReference type="SAM" id="MobiDB-lite"/>
    </source>
</evidence>
<sequence>MGKFLATVLCAVLYGSLAAAIPVGNVSASSSASSSTAQAATSTSDSASPSPTVPLASDDPNFWLWNETTTTDPQPERGTLGANILGPQNIAIDRQNPDILAPPTTDQGTVGNAKWPFSLSKQQLNTGGWVRQQNVQQMPIATAMAGVNMRLESGAIRELHWHQTAEWAYVLSGSTQISSVDQLGRNYVATVRQGDLWYFPPGIPHSLQATNDSSEGTEFLLIFPDGNFNDDDTLLLTDWLAHTPKEVIAKNFQDNIADWDDIPGSQLYIFPGVPPPDNQQPPTSPAGEIPQPFSYAFSEVTPTQYTGGTAKIADSTTFKVATKIAVAEVTVEPGAMREMHWHPTQSEWGFFLEGTARVTLFAGTAIAQTFDYQPGDISYIPTAYGHYVENTGNTTLKFLEIFNSDVFQDVSLAQWLALTPPALVKQHLQLSDATISRFNRTKGVVVGGPAGSDYLVAEKAAAAGIVHIATINRANQESDVQADGPRHGPDDEGRELLAQY</sequence>
<evidence type="ECO:0000256" key="2">
    <source>
        <dbReference type="PIRSR" id="PIRSR617774-1"/>
    </source>
</evidence>
<feature type="compositionally biased region" description="Low complexity" evidence="4">
    <location>
        <begin position="40"/>
        <end position="50"/>
    </location>
</feature>
<feature type="binding site" evidence="3">
    <location>
        <position position="162"/>
    </location>
    <ligand>
        <name>Mn(2+)</name>
        <dbReference type="ChEBI" id="CHEBI:29035"/>
        <label>1</label>
    </ligand>
</feature>
<dbReference type="SUPFAM" id="SSF51182">
    <property type="entry name" value="RmlC-like cupins"/>
    <property type="match status" value="1"/>
</dbReference>
<organism evidence="7 8">
    <name type="scientific">Trametes pubescens</name>
    <name type="common">White-rot fungus</name>
    <dbReference type="NCBI Taxonomy" id="154538"/>
    <lineage>
        <taxon>Eukaryota</taxon>
        <taxon>Fungi</taxon>
        <taxon>Dikarya</taxon>
        <taxon>Basidiomycota</taxon>
        <taxon>Agaricomycotina</taxon>
        <taxon>Agaricomycetes</taxon>
        <taxon>Polyporales</taxon>
        <taxon>Polyporaceae</taxon>
        <taxon>Trametes</taxon>
    </lineage>
</organism>
<evidence type="ECO:0000256" key="1">
    <source>
        <dbReference type="ARBA" id="ARBA00022723"/>
    </source>
</evidence>
<keyword evidence="1 3" id="KW-0479">Metal-binding</keyword>
<keyword evidence="5" id="KW-0732">Signal</keyword>
<dbReference type="InterPro" id="IPR014710">
    <property type="entry name" value="RmlC-like_jellyroll"/>
</dbReference>
<dbReference type="AlphaFoldDB" id="A0A1M2W7Z5"/>
<feature type="binding site" evidence="3">
    <location>
        <position position="166"/>
    </location>
    <ligand>
        <name>Mn(2+)</name>
        <dbReference type="ChEBI" id="CHEBI:29035"/>
        <label>1</label>
    </ligand>
</feature>
<dbReference type="OMA" id="HQTAEWA"/>
<protein>
    <submittedName>
        <fullName evidence="7">Oxalate decarboxylase OxdC</fullName>
    </submittedName>
</protein>
<dbReference type="GO" id="GO:0046872">
    <property type="term" value="F:metal ion binding"/>
    <property type="evidence" value="ECO:0007669"/>
    <property type="project" value="UniProtKB-KW"/>
</dbReference>
<feature type="binding site" evidence="3">
    <location>
        <position position="160"/>
    </location>
    <ligand>
        <name>Mn(2+)</name>
        <dbReference type="ChEBI" id="CHEBI:29035"/>
        <label>1</label>
    </ligand>
</feature>
<feature type="region of interest" description="Disordered" evidence="4">
    <location>
        <begin position="476"/>
        <end position="500"/>
    </location>
</feature>
<feature type="signal peptide" evidence="5">
    <location>
        <begin position="1"/>
        <end position="20"/>
    </location>
</feature>
<feature type="chain" id="PRO_5013335986" evidence="5">
    <location>
        <begin position="21"/>
        <end position="500"/>
    </location>
</feature>
<comment type="cofactor">
    <cofactor evidence="3">
        <name>Mn(2+)</name>
        <dbReference type="ChEBI" id="CHEBI:29035"/>
    </cofactor>
    <text evidence="3">Binds 2 manganese ions per subunit.</text>
</comment>
<proteinExistence type="predicted"/>
<dbReference type="STRING" id="154538.A0A1M2W7Z5"/>
<feature type="active site" description="Proton donor" evidence="2">
    <location>
        <position position="400"/>
    </location>
</feature>
<feature type="compositionally biased region" description="Basic and acidic residues" evidence="4">
    <location>
        <begin position="484"/>
        <end position="500"/>
    </location>
</feature>
<accession>A0A1M2W7Z5</accession>
<feature type="domain" description="Cupin type-1" evidence="6">
    <location>
        <begin position="117"/>
        <end position="260"/>
    </location>
</feature>
<dbReference type="InterPro" id="IPR051610">
    <property type="entry name" value="GPI/OXD"/>
</dbReference>
<dbReference type="PANTHER" id="PTHR35848">
    <property type="entry name" value="OXALATE-BINDING PROTEIN"/>
    <property type="match status" value="1"/>
</dbReference>
<evidence type="ECO:0000259" key="6">
    <source>
        <dbReference type="SMART" id="SM00835"/>
    </source>
</evidence>
<dbReference type="NCBIfam" id="TIGR03404">
    <property type="entry name" value="bicupin_oxalic"/>
    <property type="match status" value="1"/>
</dbReference>
<keyword evidence="8" id="KW-1185">Reference proteome</keyword>
<dbReference type="InterPro" id="IPR011051">
    <property type="entry name" value="RmlC_Cupin_sf"/>
</dbReference>
<dbReference type="Pfam" id="PF00190">
    <property type="entry name" value="Cupin_1"/>
    <property type="match status" value="2"/>
</dbReference>
<dbReference type="Gene3D" id="2.60.120.10">
    <property type="entry name" value="Jelly Rolls"/>
    <property type="match status" value="2"/>
</dbReference>
<dbReference type="Proteomes" id="UP000184267">
    <property type="component" value="Unassembled WGS sequence"/>
</dbReference>
<reference evidence="7 8" key="1">
    <citation type="submission" date="2016-10" db="EMBL/GenBank/DDBJ databases">
        <title>Genome sequence of the basidiomycete white-rot fungus Trametes pubescens.</title>
        <authorList>
            <person name="Makela M.R."/>
            <person name="Granchi Z."/>
            <person name="Peng M."/>
            <person name="De Vries R.P."/>
            <person name="Grigoriev I."/>
            <person name="Riley R."/>
            <person name="Hilden K."/>
        </authorList>
    </citation>
    <scope>NUCLEOTIDE SEQUENCE [LARGE SCALE GENOMIC DNA]</scope>
    <source>
        <strain evidence="7 8">FBCC735</strain>
    </source>
</reference>
<feature type="binding site" evidence="3">
    <location>
        <position position="340"/>
    </location>
    <ligand>
        <name>Mn(2+)</name>
        <dbReference type="ChEBI" id="CHEBI:29035"/>
        <label>2</label>
    </ligand>
</feature>
<feature type="binding site" evidence="3">
    <location>
        <position position="386"/>
    </location>
    <ligand>
        <name>Mn(2+)</name>
        <dbReference type="ChEBI" id="CHEBI:29035"/>
        <label>2</label>
    </ligand>
</feature>
<comment type="caution">
    <text evidence="7">The sequence shown here is derived from an EMBL/GenBank/DDBJ whole genome shotgun (WGS) entry which is preliminary data.</text>
</comment>
<dbReference type="OrthoDB" id="10263073at2759"/>
<feature type="domain" description="Cupin type-1" evidence="6">
    <location>
        <begin position="295"/>
        <end position="436"/>
    </location>
</feature>
<dbReference type="GO" id="GO:0033609">
    <property type="term" value="P:oxalate metabolic process"/>
    <property type="evidence" value="ECO:0007669"/>
    <property type="project" value="InterPro"/>
</dbReference>
<evidence type="ECO:0000256" key="3">
    <source>
        <dbReference type="PIRSR" id="PIRSR617774-2"/>
    </source>
</evidence>
<name>A0A1M2W7Z5_TRAPU</name>
<dbReference type="SMART" id="SM00835">
    <property type="entry name" value="Cupin_1"/>
    <property type="match status" value="2"/>
</dbReference>
<feature type="binding site" evidence="3">
    <location>
        <position position="342"/>
    </location>
    <ligand>
        <name>Mn(2+)</name>
        <dbReference type="ChEBI" id="CHEBI:29035"/>
        <label>2</label>
    </ligand>
</feature>
<feature type="region of interest" description="Disordered" evidence="4">
    <location>
        <begin position="40"/>
        <end position="83"/>
    </location>
</feature>
<evidence type="ECO:0000313" key="7">
    <source>
        <dbReference type="EMBL" id="OJT15892.1"/>
    </source>
</evidence>
<dbReference type="PANTHER" id="PTHR35848:SF9">
    <property type="entry name" value="SLL1358 PROTEIN"/>
    <property type="match status" value="1"/>
</dbReference>
<dbReference type="InterPro" id="IPR006045">
    <property type="entry name" value="Cupin_1"/>
</dbReference>